<name>A0A2S5IXJ4_9MICC</name>
<dbReference type="GO" id="GO:0043190">
    <property type="term" value="C:ATP-binding cassette (ABC) transporter complex"/>
    <property type="evidence" value="ECO:0007669"/>
    <property type="project" value="InterPro"/>
</dbReference>
<dbReference type="Gene3D" id="3.40.190.10">
    <property type="entry name" value="Periplasmic binding protein-like II"/>
    <property type="match status" value="1"/>
</dbReference>
<accession>A0A2S5IXJ4</accession>
<comment type="caution">
    <text evidence="3">The sequence shown here is derived from an EMBL/GenBank/DDBJ whole genome shotgun (WGS) entry which is preliminary data.</text>
</comment>
<dbReference type="PIRSF" id="PIRSF002741">
    <property type="entry name" value="MppA"/>
    <property type="match status" value="1"/>
</dbReference>
<feature type="chain" id="PRO_5039693462" evidence="1">
    <location>
        <begin position="26"/>
        <end position="567"/>
    </location>
</feature>
<dbReference type="PROSITE" id="PS51257">
    <property type="entry name" value="PROKAR_LIPOPROTEIN"/>
    <property type="match status" value="1"/>
</dbReference>
<dbReference type="Proteomes" id="UP000239297">
    <property type="component" value="Unassembled WGS sequence"/>
</dbReference>
<evidence type="ECO:0000313" key="4">
    <source>
        <dbReference type="Proteomes" id="UP000239297"/>
    </source>
</evidence>
<dbReference type="Gene3D" id="3.10.105.10">
    <property type="entry name" value="Dipeptide-binding Protein, Domain 3"/>
    <property type="match status" value="1"/>
</dbReference>
<evidence type="ECO:0000313" key="3">
    <source>
        <dbReference type="EMBL" id="PPB49289.1"/>
    </source>
</evidence>
<dbReference type="GO" id="GO:0015833">
    <property type="term" value="P:peptide transport"/>
    <property type="evidence" value="ECO:0007669"/>
    <property type="project" value="TreeGrafter"/>
</dbReference>
<keyword evidence="1" id="KW-0732">Signal</keyword>
<keyword evidence="4" id="KW-1185">Reference proteome</keyword>
<proteinExistence type="predicted"/>
<evidence type="ECO:0000259" key="2">
    <source>
        <dbReference type="Pfam" id="PF00496"/>
    </source>
</evidence>
<feature type="signal peptide" evidence="1">
    <location>
        <begin position="1"/>
        <end position="25"/>
    </location>
</feature>
<feature type="domain" description="Solute-binding protein family 5" evidence="2">
    <location>
        <begin position="92"/>
        <end position="464"/>
    </location>
</feature>
<dbReference type="GO" id="GO:1904680">
    <property type="term" value="F:peptide transmembrane transporter activity"/>
    <property type="evidence" value="ECO:0007669"/>
    <property type="project" value="TreeGrafter"/>
</dbReference>
<dbReference type="SUPFAM" id="SSF53850">
    <property type="entry name" value="Periplasmic binding protein-like II"/>
    <property type="match status" value="1"/>
</dbReference>
<dbReference type="InterPro" id="IPR030678">
    <property type="entry name" value="Peptide/Ni-bd"/>
</dbReference>
<dbReference type="Gene3D" id="3.90.76.10">
    <property type="entry name" value="Dipeptide-binding Protein, Domain 1"/>
    <property type="match status" value="1"/>
</dbReference>
<dbReference type="Pfam" id="PF00496">
    <property type="entry name" value="SBP_bac_5"/>
    <property type="match status" value="1"/>
</dbReference>
<dbReference type="InterPro" id="IPR000914">
    <property type="entry name" value="SBP_5_dom"/>
</dbReference>
<dbReference type="PANTHER" id="PTHR30290">
    <property type="entry name" value="PERIPLASMIC BINDING COMPONENT OF ABC TRANSPORTER"/>
    <property type="match status" value="1"/>
</dbReference>
<sequence>MSSTLSRPRRLGLAAAALLSLTSLALSGCAGGGGASNDAGGGADNTSITVFNGATGTIAENFNPFSSTALQPTLGVIFEPLFWYNAASDDPPTPLLAESFEWNDDGTQLTIKTRDGVKWSDGEPFTAKDVAFTFNLVNETPELNTTGLAATAEATDDTTAVLTFEENSFMQEPSVLGNRGIVPEHIWKDIADPITETNPDPIGTGPFKVKDFTAQSYLLEKNDLYWEEGKPAINEVRYISLDTADAATGALLAGEVDWMSSFLPGLEKILADNEGLSYVNTPALTASIFTCSSEKLGCKGPQTDPAVRQAIYQGIDREQLNALAGGGFAATASPTLVIPDRDADWIADPENTETPANANVEEARKVLEDAGWVEGSDGIREKDGERLSLGIQTVSGYSDFISLNDAMSQQLREVGIELKPTAITYNEWVNNLNIGEYQLTLESIGLQPSNNPYYAYEKWYNSANTTPVGESALNNNTARYTNPKVDEALSVARSTNDEAVQKEQYGIIQEEIVRDMPYIPIYVNSMLTEFNTDRATGWPTNEDPYALPATWKSWDNGIVLKNITPTE</sequence>
<evidence type="ECO:0000256" key="1">
    <source>
        <dbReference type="SAM" id="SignalP"/>
    </source>
</evidence>
<dbReference type="InterPro" id="IPR039424">
    <property type="entry name" value="SBP_5"/>
</dbReference>
<dbReference type="OrthoDB" id="9764591at2"/>
<dbReference type="CDD" id="cd08509">
    <property type="entry name" value="PBP2_TmCBP_oligosaccharides_like"/>
    <property type="match status" value="1"/>
</dbReference>
<reference evidence="3 4" key="1">
    <citation type="journal article" date="2014" name="Int. J. Syst. Evol. Microbiol.">
        <title>Arthrobacter pityocampae sp. nov., isolated from Thaumetopoea pityocampa (Lep., Thaumetopoeidae).</title>
        <authorList>
            <person name="Ince I.A."/>
            <person name="Demirbag Z."/>
            <person name="Kati H."/>
        </authorList>
    </citation>
    <scope>NUCLEOTIDE SEQUENCE [LARGE SCALE GENOMIC DNA]</scope>
    <source>
        <strain evidence="3 4">Tp2</strain>
    </source>
</reference>
<organism evidence="3 4">
    <name type="scientific">Arthrobacter pityocampae</name>
    <dbReference type="NCBI Taxonomy" id="547334"/>
    <lineage>
        <taxon>Bacteria</taxon>
        <taxon>Bacillati</taxon>
        <taxon>Actinomycetota</taxon>
        <taxon>Actinomycetes</taxon>
        <taxon>Micrococcales</taxon>
        <taxon>Micrococcaceae</taxon>
        <taxon>Arthrobacter</taxon>
    </lineage>
</organism>
<dbReference type="PANTHER" id="PTHR30290:SF82">
    <property type="entry name" value="ABC-TYPE DIPEPTIDE_OLIGOPEPTIDE TRANSPORT SYSTEM, PERIPLASMIC COMPONENT"/>
    <property type="match status" value="1"/>
</dbReference>
<dbReference type="GO" id="GO:0042597">
    <property type="term" value="C:periplasmic space"/>
    <property type="evidence" value="ECO:0007669"/>
    <property type="project" value="UniProtKB-ARBA"/>
</dbReference>
<gene>
    <name evidence="3" type="ORF">C4K88_11440</name>
</gene>
<dbReference type="EMBL" id="PRKW01000004">
    <property type="protein sequence ID" value="PPB49289.1"/>
    <property type="molecule type" value="Genomic_DNA"/>
</dbReference>
<dbReference type="RefSeq" id="WP_104121720.1">
    <property type="nucleotide sequence ID" value="NZ_PRKW01000004.1"/>
</dbReference>
<protein>
    <submittedName>
        <fullName evidence="3">ABC transporter substrate-binding protein</fullName>
    </submittedName>
</protein>
<dbReference type="AlphaFoldDB" id="A0A2S5IXJ4"/>